<gene>
    <name evidence="23" type="ORF">EUA04_14550</name>
    <name evidence="22" type="ORF">WN67_18635</name>
</gene>
<evidence type="ECO:0000256" key="16">
    <source>
        <dbReference type="ARBA" id="ARBA00076224"/>
    </source>
</evidence>
<evidence type="ECO:0000256" key="15">
    <source>
        <dbReference type="ARBA" id="ARBA00072653"/>
    </source>
</evidence>
<organism evidence="22 24">
    <name type="scientific">Mycolicibacterium obuense</name>
    <dbReference type="NCBI Taxonomy" id="1807"/>
    <lineage>
        <taxon>Bacteria</taxon>
        <taxon>Bacillati</taxon>
        <taxon>Actinomycetota</taxon>
        <taxon>Actinomycetes</taxon>
        <taxon>Mycobacteriales</taxon>
        <taxon>Mycobacteriaceae</taxon>
        <taxon>Mycolicibacterium</taxon>
    </lineage>
</organism>
<keyword evidence="10" id="KW-0234">DNA repair</keyword>
<comment type="caution">
    <text evidence="22">The sequence shown here is derived from an EMBL/GenBank/DDBJ whole genome shotgun (WGS) entry which is preliminary data.</text>
</comment>
<dbReference type="CDD" id="cd08970">
    <property type="entry name" value="AcNei1_N"/>
    <property type="match status" value="1"/>
</dbReference>
<dbReference type="EMBL" id="LAUZ02000068">
    <property type="protein sequence ID" value="KKF00460.1"/>
    <property type="molecule type" value="Genomic_DNA"/>
</dbReference>
<keyword evidence="13" id="KW-0326">Glycosidase</keyword>
<dbReference type="Proteomes" id="UP000034150">
    <property type="component" value="Unassembled WGS sequence"/>
</dbReference>
<sequence length="266" mass="29814">MPEGHTIHRLARQHQRMFKGQRVAVSSPQGRFIEGADAVNGKVFTKASAYGKHLFHHYDGDRIVHVHLGLYGKFGVFDATDGVPDPVGQVRMRIIGTQKGTDLRGPTACEVVTEAEVSEILARLGPDPLRKDADPGAAYTRIHKSRRVIGALLMDQSVLAGVGNVYRNELLYRHRIDPHRPGTKVDEAEFDDAWTDLVELMNVGVRKGRIITIRPEDDHGLPSYGARRPRTYVYRRAGDPCRICDTPIRTEVLEGRNLFWCPTCQT</sequence>
<dbReference type="InterPro" id="IPR015886">
    <property type="entry name" value="H2TH_FPG"/>
</dbReference>
<dbReference type="Pfam" id="PF06831">
    <property type="entry name" value="H2TH"/>
    <property type="match status" value="1"/>
</dbReference>
<dbReference type="GO" id="GO:0008534">
    <property type="term" value="F:oxidized purine nucleobase lesion DNA N-glycosylase activity"/>
    <property type="evidence" value="ECO:0007669"/>
    <property type="project" value="UniProtKB-ARBA"/>
</dbReference>
<dbReference type="GO" id="GO:0003690">
    <property type="term" value="F:double-stranded DNA binding"/>
    <property type="evidence" value="ECO:0007669"/>
    <property type="project" value="UniProtKB-ARBA"/>
</dbReference>
<dbReference type="SUPFAM" id="SSF57716">
    <property type="entry name" value="Glucocorticoid receptor-like (DNA-binding domain)"/>
    <property type="match status" value="1"/>
</dbReference>
<evidence type="ECO:0000256" key="1">
    <source>
        <dbReference type="ARBA" id="ARBA00001947"/>
    </source>
</evidence>
<dbReference type="PATRIC" id="fig|1807.13.peg.4615"/>
<evidence type="ECO:0000256" key="2">
    <source>
        <dbReference type="ARBA" id="ARBA00009409"/>
    </source>
</evidence>
<evidence type="ECO:0000256" key="18">
    <source>
        <dbReference type="ARBA" id="ARBA00081466"/>
    </source>
</evidence>
<dbReference type="PANTHER" id="PTHR42697">
    <property type="entry name" value="ENDONUCLEASE 8"/>
    <property type="match status" value="1"/>
</dbReference>
<dbReference type="PROSITE" id="PS51068">
    <property type="entry name" value="FPG_CAT"/>
    <property type="match status" value="1"/>
</dbReference>
<dbReference type="GO" id="GO:0140078">
    <property type="term" value="F:class I DNA-(apurinic or apyrimidinic site) endonuclease activity"/>
    <property type="evidence" value="ECO:0007669"/>
    <property type="project" value="UniProtKB-EC"/>
</dbReference>
<dbReference type="Gene3D" id="3.20.190.10">
    <property type="entry name" value="MutM-like, N-terminal"/>
    <property type="match status" value="1"/>
</dbReference>
<evidence type="ECO:0000313" key="22">
    <source>
        <dbReference type="EMBL" id="KKF00460.1"/>
    </source>
</evidence>
<evidence type="ECO:0000256" key="12">
    <source>
        <dbReference type="ARBA" id="ARBA00023268"/>
    </source>
</evidence>
<dbReference type="InterPro" id="IPR000214">
    <property type="entry name" value="Znf_DNA_glyclase/AP_lyase"/>
</dbReference>
<evidence type="ECO:0000256" key="14">
    <source>
        <dbReference type="ARBA" id="ARBA00044632"/>
    </source>
</evidence>
<dbReference type="GO" id="GO:0006284">
    <property type="term" value="P:base-excision repair"/>
    <property type="evidence" value="ECO:0007669"/>
    <property type="project" value="InterPro"/>
</dbReference>
<dbReference type="PROSITE" id="PS51066">
    <property type="entry name" value="ZF_FPG_2"/>
    <property type="match status" value="1"/>
</dbReference>
<dbReference type="FunFam" id="3.20.190.10:FF:000007">
    <property type="entry name" value="DNA glycosylase"/>
    <property type="match status" value="1"/>
</dbReference>
<comment type="catalytic activity">
    <reaction evidence="14">
        <text>2'-deoxyribonucleotide-(2'-deoxyribose 5'-phosphate)-2'-deoxyribonucleotide-DNA = a 3'-end 2'-deoxyribonucleotide-(2,3-dehydro-2,3-deoxyribose 5'-phosphate)-DNA + a 5'-end 5'-phospho-2'-deoxyribonucleoside-DNA + H(+)</text>
        <dbReference type="Rhea" id="RHEA:66592"/>
        <dbReference type="Rhea" id="RHEA-COMP:13180"/>
        <dbReference type="Rhea" id="RHEA-COMP:16897"/>
        <dbReference type="Rhea" id="RHEA-COMP:17067"/>
        <dbReference type="ChEBI" id="CHEBI:15378"/>
        <dbReference type="ChEBI" id="CHEBI:136412"/>
        <dbReference type="ChEBI" id="CHEBI:157695"/>
        <dbReference type="ChEBI" id="CHEBI:167181"/>
        <dbReference type="EC" id="4.2.99.18"/>
    </reaction>
</comment>
<evidence type="ECO:0000259" key="20">
    <source>
        <dbReference type="PROSITE" id="PS51066"/>
    </source>
</evidence>
<evidence type="ECO:0000256" key="5">
    <source>
        <dbReference type="ARBA" id="ARBA00022763"/>
    </source>
</evidence>
<keyword evidence="7" id="KW-0378">Hydrolase</keyword>
<evidence type="ECO:0000256" key="9">
    <source>
        <dbReference type="ARBA" id="ARBA00023125"/>
    </source>
</evidence>
<evidence type="ECO:0000256" key="13">
    <source>
        <dbReference type="ARBA" id="ARBA00023295"/>
    </source>
</evidence>
<dbReference type="AlphaFoldDB" id="A0A0M2JZU1"/>
<keyword evidence="4" id="KW-0479">Metal-binding</keyword>
<dbReference type="OrthoDB" id="9800855at2"/>
<dbReference type="GO" id="GO:0003684">
    <property type="term" value="F:damaged DNA binding"/>
    <property type="evidence" value="ECO:0007669"/>
    <property type="project" value="InterPro"/>
</dbReference>
<evidence type="ECO:0000256" key="11">
    <source>
        <dbReference type="ARBA" id="ARBA00023239"/>
    </source>
</evidence>
<dbReference type="Proteomes" id="UP000294952">
    <property type="component" value="Unassembled WGS sequence"/>
</dbReference>
<feature type="domain" description="FPG-type" evidence="20">
    <location>
        <begin position="232"/>
        <end position="266"/>
    </location>
</feature>
<dbReference type="Gene3D" id="1.10.8.50">
    <property type="match status" value="1"/>
</dbReference>
<name>A0A0M2JZU1_9MYCO</name>
<evidence type="ECO:0000256" key="4">
    <source>
        <dbReference type="ARBA" id="ARBA00022723"/>
    </source>
</evidence>
<evidence type="ECO:0000313" key="25">
    <source>
        <dbReference type="Proteomes" id="UP000294952"/>
    </source>
</evidence>
<keyword evidence="5" id="KW-0227">DNA damage</keyword>
<evidence type="ECO:0000256" key="10">
    <source>
        <dbReference type="ARBA" id="ARBA00023204"/>
    </source>
</evidence>
<dbReference type="SMART" id="SM00898">
    <property type="entry name" value="Fapy_DNA_glyco"/>
    <property type="match status" value="1"/>
</dbReference>
<protein>
    <recommendedName>
        <fullName evidence="15">Endonuclease 8 1</fullName>
        <ecNumber evidence="3">4.2.99.18</ecNumber>
    </recommendedName>
    <alternativeName>
        <fullName evidence="17">DNA glycosylase/AP lyase Nei 1</fullName>
    </alternativeName>
    <alternativeName>
        <fullName evidence="16">DNA-(apurinic or apyrimidinic site) lyase Nei 1</fullName>
    </alternativeName>
    <alternativeName>
        <fullName evidence="18">Endonuclease VIII 1</fullName>
    </alternativeName>
</protein>
<dbReference type="RefSeq" id="WP_046364519.1">
    <property type="nucleotide sequence ID" value="NZ_CALTXN010000034.1"/>
</dbReference>
<dbReference type="Pfam" id="PF06827">
    <property type="entry name" value="zf-FPG_IleRS"/>
    <property type="match status" value="1"/>
</dbReference>
<evidence type="ECO:0000256" key="19">
    <source>
        <dbReference type="PROSITE-ProRule" id="PRU00391"/>
    </source>
</evidence>
<keyword evidence="24" id="KW-1185">Reference proteome</keyword>
<dbReference type="Pfam" id="PF01149">
    <property type="entry name" value="Fapy_DNA_glyco"/>
    <property type="match status" value="1"/>
</dbReference>
<evidence type="ECO:0000313" key="23">
    <source>
        <dbReference type="EMBL" id="TDL08636.1"/>
    </source>
</evidence>
<dbReference type="EMBL" id="SDLP01000003">
    <property type="protein sequence ID" value="TDL08636.1"/>
    <property type="molecule type" value="Genomic_DNA"/>
</dbReference>
<keyword evidence="11" id="KW-0456">Lyase</keyword>
<dbReference type="SUPFAM" id="SSF81624">
    <property type="entry name" value="N-terminal domain of MutM-like DNA repair proteins"/>
    <property type="match status" value="1"/>
</dbReference>
<feature type="domain" description="Formamidopyrimidine-DNA glycosylase catalytic" evidence="21">
    <location>
        <begin position="1"/>
        <end position="96"/>
    </location>
</feature>
<dbReference type="InterPro" id="IPR012319">
    <property type="entry name" value="FPG_cat"/>
</dbReference>
<dbReference type="InterPro" id="IPR010663">
    <property type="entry name" value="Znf_FPG/IleRS"/>
</dbReference>
<dbReference type="FunFam" id="1.10.8.50:FF:000003">
    <property type="entry name" value="Formamidopyrimidine-DNA glycosylase"/>
    <property type="match status" value="1"/>
</dbReference>
<reference evidence="23 25" key="2">
    <citation type="submission" date="2019-01" db="EMBL/GenBank/DDBJ databases">
        <title>High-quality-draft genome sequences of five non-tuberculosis mycobacteriaceae isolated from a nosocomial environment.</title>
        <authorList>
            <person name="Tiago I."/>
            <person name="Alarico S."/>
            <person name="Pereira S.G."/>
            <person name="Coelho C."/>
            <person name="Maranha A."/>
            <person name="Empadinhas N."/>
        </authorList>
    </citation>
    <scope>NUCLEOTIDE SEQUENCE [LARGE SCALE GENOMIC DNA]</scope>
    <source>
        <strain evidence="23 25">22DIII</strain>
    </source>
</reference>
<dbReference type="SMART" id="SM01232">
    <property type="entry name" value="H2TH"/>
    <property type="match status" value="1"/>
</dbReference>
<dbReference type="InterPro" id="IPR035937">
    <property type="entry name" value="FPG_N"/>
</dbReference>
<dbReference type="GO" id="GO:0000703">
    <property type="term" value="F:oxidized pyrimidine nucleobase lesion DNA N-glycosylase activity"/>
    <property type="evidence" value="ECO:0007669"/>
    <property type="project" value="TreeGrafter"/>
</dbReference>
<comment type="cofactor">
    <cofactor evidence="1">
        <name>Zn(2+)</name>
        <dbReference type="ChEBI" id="CHEBI:29105"/>
    </cofactor>
</comment>
<evidence type="ECO:0000259" key="21">
    <source>
        <dbReference type="PROSITE" id="PS51068"/>
    </source>
</evidence>
<keyword evidence="12" id="KW-0511">Multifunctional enzyme</keyword>
<keyword evidence="9" id="KW-0238">DNA-binding</keyword>
<evidence type="ECO:0000256" key="8">
    <source>
        <dbReference type="ARBA" id="ARBA00022833"/>
    </source>
</evidence>
<evidence type="ECO:0000256" key="17">
    <source>
        <dbReference type="ARBA" id="ARBA00076830"/>
    </source>
</evidence>
<proteinExistence type="inferred from homology"/>
<dbReference type="EC" id="4.2.99.18" evidence="3"/>
<dbReference type="GO" id="GO:0006979">
    <property type="term" value="P:response to oxidative stress"/>
    <property type="evidence" value="ECO:0007669"/>
    <property type="project" value="UniProtKB-ARBA"/>
</dbReference>
<dbReference type="PANTHER" id="PTHR42697:SF3">
    <property type="entry name" value="ENDONUCLEASE 8 1"/>
    <property type="match status" value="1"/>
</dbReference>
<evidence type="ECO:0000256" key="7">
    <source>
        <dbReference type="ARBA" id="ARBA00022801"/>
    </source>
</evidence>
<dbReference type="GO" id="GO:0008270">
    <property type="term" value="F:zinc ion binding"/>
    <property type="evidence" value="ECO:0007669"/>
    <property type="project" value="UniProtKB-KW"/>
</dbReference>
<reference evidence="22 24" key="1">
    <citation type="submission" date="2015-04" db="EMBL/GenBank/DDBJ databases">
        <title>Genome sequence of Mycobacterium obuense UC1.</title>
        <authorList>
            <person name="Greninger A.L."/>
            <person name="Cunningham G."/>
            <person name="Chiu C.Y."/>
            <person name="Miller S."/>
        </authorList>
    </citation>
    <scope>NUCLEOTIDE SEQUENCE [LARGE SCALE GENOMIC DNA]</scope>
    <source>
        <strain evidence="22 24">UC1</strain>
    </source>
</reference>
<keyword evidence="6 19" id="KW-0863">Zinc-finger</keyword>
<dbReference type="SUPFAM" id="SSF46946">
    <property type="entry name" value="S13-like H2TH domain"/>
    <property type="match status" value="1"/>
</dbReference>
<accession>A0A0M2JZU1</accession>
<keyword evidence="8" id="KW-0862">Zinc</keyword>
<comment type="similarity">
    <text evidence="2">Belongs to the FPG family.</text>
</comment>
<dbReference type="STRING" id="1807.MOBUDSM44075_01634"/>
<evidence type="ECO:0000256" key="6">
    <source>
        <dbReference type="ARBA" id="ARBA00022771"/>
    </source>
</evidence>
<evidence type="ECO:0000256" key="3">
    <source>
        <dbReference type="ARBA" id="ARBA00012720"/>
    </source>
</evidence>
<evidence type="ECO:0000313" key="24">
    <source>
        <dbReference type="Proteomes" id="UP000034150"/>
    </source>
</evidence>
<dbReference type="InterPro" id="IPR010979">
    <property type="entry name" value="Ribosomal_uS13-like_H2TH"/>
</dbReference>